<accession>A0A5J4X819</accession>
<evidence type="ECO:0000313" key="1">
    <source>
        <dbReference type="EMBL" id="KAA6403381.1"/>
    </source>
</evidence>
<protein>
    <submittedName>
        <fullName evidence="1">Uncharacterized protein</fullName>
    </submittedName>
</protein>
<comment type="caution">
    <text evidence="1">The sequence shown here is derived from an EMBL/GenBank/DDBJ whole genome shotgun (WGS) entry which is preliminary data.</text>
</comment>
<organism evidence="1 2">
    <name type="scientific">Streblomastix strix</name>
    <dbReference type="NCBI Taxonomy" id="222440"/>
    <lineage>
        <taxon>Eukaryota</taxon>
        <taxon>Metamonada</taxon>
        <taxon>Preaxostyla</taxon>
        <taxon>Oxymonadida</taxon>
        <taxon>Streblomastigidae</taxon>
        <taxon>Streblomastix</taxon>
    </lineage>
</organism>
<dbReference type="EMBL" id="SNRW01000106">
    <property type="protein sequence ID" value="KAA6403381.1"/>
    <property type="molecule type" value="Genomic_DNA"/>
</dbReference>
<name>A0A5J4X819_9EUKA</name>
<reference evidence="1 2" key="1">
    <citation type="submission" date="2019-03" db="EMBL/GenBank/DDBJ databases">
        <title>Single cell metagenomics reveals metabolic interactions within the superorganism composed of flagellate Streblomastix strix and complex community of Bacteroidetes bacteria on its surface.</title>
        <authorList>
            <person name="Treitli S.C."/>
            <person name="Kolisko M."/>
            <person name="Husnik F."/>
            <person name="Keeling P."/>
            <person name="Hampl V."/>
        </authorList>
    </citation>
    <scope>NUCLEOTIDE SEQUENCE [LARGE SCALE GENOMIC DNA]</scope>
    <source>
        <strain evidence="1">ST1C</strain>
    </source>
</reference>
<dbReference type="AlphaFoldDB" id="A0A5J4X819"/>
<sequence>MISKSEDRPKYVFPAEKVLLSGTFQPKVTAESVQYLIVFAMFKMKTADLRYCLVNSLCLINRRLSMKNYKQIIIQLLNRCREMLKTYRDIKIRKQGTCS</sequence>
<dbReference type="Proteomes" id="UP000324800">
    <property type="component" value="Unassembled WGS sequence"/>
</dbReference>
<proteinExistence type="predicted"/>
<gene>
    <name evidence="1" type="ORF">EZS28_001085</name>
</gene>
<evidence type="ECO:0000313" key="2">
    <source>
        <dbReference type="Proteomes" id="UP000324800"/>
    </source>
</evidence>